<accession>D4YZA2</accession>
<dbReference type="InterPro" id="IPR017029">
    <property type="entry name" value="Phage_head_put"/>
</dbReference>
<keyword evidence="3" id="KW-1185">Reference proteome</keyword>
<dbReference type="NCBIfam" id="TIGR01641">
    <property type="entry name" value="phageSPP1_gp7"/>
    <property type="match status" value="1"/>
</dbReference>
<dbReference type="AlphaFoldDB" id="D4YZA2"/>
<reference evidence="2 3" key="1">
    <citation type="journal article" date="2010" name="J. Bacteriol.">
        <title>Complete genome sequence of the representative gamma-hexachlorocyclohexane-degrading bacterium Sphingobium japonicum UT26.</title>
        <authorList>
            <person name="Nagata Y."/>
            <person name="Ohtsubo Y."/>
            <person name="Endo R."/>
            <person name="Ichikawa N."/>
            <person name="Ankai A."/>
            <person name="Oguchi A."/>
            <person name="Fukui S."/>
            <person name="Fujita N."/>
            <person name="Tsuda M."/>
        </authorList>
    </citation>
    <scope>NUCLEOTIDE SEQUENCE [LARGE SCALE GENOMIC DNA]</scope>
    <source>
        <strain evidence="3">DSM 16413 / CCM 7287 / MTCC 6362 / UT26 / NBRC 101211 / UT26S</strain>
    </source>
</reference>
<gene>
    <name evidence="2" type="ordered locus">SJA_C1-08500</name>
</gene>
<proteinExistence type="predicted"/>
<dbReference type="KEGG" id="sjp:SJA_C1-08500"/>
<evidence type="ECO:0000313" key="2">
    <source>
        <dbReference type="EMBL" id="BAI95684.1"/>
    </source>
</evidence>
<dbReference type="PIRSF" id="PIRSF034565">
    <property type="entry name" value="UCP034565"/>
    <property type="match status" value="1"/>
</dbReference>
<organism evidence="2 3">
    <name type="scientific">Sphingobium indicum (strain DSM 16413 / CCM 7287 / MTCC 6362 / UT26 / NBRC 101211 / UT26S)</name>
    <name type="common">Sphingobium japonicum</name>
    <dbReference type="NCBI Taxonomy" id="452662"/>
    <lineage>
        <taxon>Bacteria</taxon>
        <taxon>Pseudomonadati</taxon>
        <taxon>Pseudomonadota</taxon>
        <taxon>Alphaproteobacteria</taxon>
        <taxon>Sphingomonadales</taxon>
        <taxon>Sphingomonadaceae</taxon>
        <taxon>Sphingobium</taxon>
    </lineage>
</organism>
<dbReference type="EMBL" id="AP010803">
    <property type="protein sequence ID" value="BAI95684.1"/>
    <property type="molecule type" value="Genomic_DNA"/>
</dbReference>
<dbReference type="eggNOG" id="COG2369">
    <property type="taxonomic scope" value="Bacteria"/>
</dbReference>
<dbReference type="Proteomes" id="UP000007753">
    <property type="component" value="Chromosome 1"/>
</dbReference>
<dbReference type="Pfam" id="PF04233">
    <property type="entry name" value="Phage_Mu_F"/>
    <property type="match status" value="1"/>
</dbReference>
<feature type="domain" description="Phage head morphogenesis" evidence="1">
    <location>
        <begin position="158"/>
        <end position="271"/>
    </location>
</feature>
<dbReference type="InterPro" id="IPR006528">
    <property type="entry name" value="Phage_head_morphogenesis_dom"/>
</dbReference>
<name>D4YZA2_SPHIU</name>
<sequence>MMSANEQIRDAAIRHALYLQRYSTGLAQQIIDLLNSVDEDLVGKIAQRLAAIDERGLILSKRTQERLETLLEEVRAINSAIYGKIGNALSDELSGLAGIEAQFQSSSIAKALPASFATATPTPNRLRAIVESSLLTLGGNSGLLSSWVKGMEDGRASRVEAAIRKGLVQGQGTDEIARAIRGTKAQNYQDGILQISRRSAQSIVRTSVTHISNVAAQQTWAENERLLKGWQFLATLDNRTTITCAGLSGNVYTIGEGPIPPLHVACRSTTIPVTKSWNELGIAAKDISPSERASMDGQVAADVTFDKWLKNKGDKVQLEILGPARAKLFREGTLNLADFIRNDGTVLSLAQLKERHNLQ</sequence>
<evidence type="ECO:0000313" key="3">
    <source>
        <dbReference type="Proteomes" id="UP000007753"/>
    </source>
</evidence>
<evidence type="ECO:0000259" key="1">
    <source>
        <dbReference type="Pfam" id="PF04233"/>
    </source>
</evidence>
<dbReference type="STRING" id="452662.SJA_C1-08500"/>
<protein>
    <submittedName>
        <fullName evidence="2">Phage putative head morphogenesis protein</fullName>
    </submittedName>
</protein>
<dbReference type="HOGENOM" id="CLU_036295_0_0_5"/>